<name>A0A0C3BBT3_SERVB</name>
<evidence type="ECO:0000256" key="3">
    <source>
        <dbReference type="ARBA" id="ARBA00022833"/>
    </source>
</evidence>
<dbReference type="SUPFAM" id="SSF90229">
    <property type="entry name" value="CCCH zinc finger"/>
    <property type="match status" value="2"/>
</dbReference>
<dbReference type="Proteomes" id="UP000054097">
    <property type="component" value="Unassembled WGS sequence"/>
</dbReference>
<feature type="domain" description="C3H1-type" evidence="5">
    <location>
        <begin position="1"/>
        <end position="19"/>
    </location>
</feature>
<accession>A0A0C3BBT3</accession>
<keyword evidence="2 4" id="KW-0863">Zinc-finger</keyword>
<feature type="zinc finger region" description="C3H1-type" evidence="4">
    <location>
        <begin position="76"/>
        <end position="104"/>
    </location>
</feature>
<feature type="domain" description="C3H1-type" evidence="5">
    <location>
        <begin position="47"/>
        <end position="75"/>
    </location>
</feature>
<dbReference type="HOGENOM" id="CLU_121262_1_0_1"/>
<organism evidence="6 7">
    <name type="scientific">Serendipita vermifera MAFF 305830</name>
    <dbReference type="NCBI Taxonomy" id="933852"/>
    <lineage>
        <taxon>Eukaryota</taxon>
        <taxon>Fungi</taxon>
        <taxon>Dikarya</taxon>
        <taxon>Basidiomycota</taxon>
        <taxon>Agaricomycotina</taxon>
        <taxon>Agaricomycetes</taxon>
        <taxon>Sebacinales</taxon>
        <taxon>Serendipitaceae</taxon>
        <taxon>Serendipita</taxon>
    </lineage>
</organism>
<dbReference type="InterPro" id="IPR036855">
    <property type="entry name" value="Znf_CCCH_sf"/>
</dbReference>
<feature type="zinc finger region" description="C3H1-type" evidence="4">
    <location>
        <begin position="1"/>
        <end position="19"/>
    </location>
</feature>
<evidence type="ECO:0000256" key="1">
    <source>
        <dbReference type="ARBA" id="ARBA00022723"/>
    </source>
</evidence>
<feature type="non-terminal residue" evidence="6">
    <location>
        <position position="131"/>
    </location>
</feature>
<sequence>ITLGLCTRGKSCRYQHDPEKVAICPHYLAGDCSSTAETCLLSHSSTLNRVPPCVHFQNNGRCKNGDQCLYPHVRVGARSSVCRDFAVLGYCEKGIDCEAAHIRECPDFAETGACKNSKCKLPHVIRANRKN</sequence>
<dbReference type="EMBL" id="KN824277">
    <property type="protein sequence ID" value="KIM34285.1"/>
    <property type="molecule type" value="Genomic_DNA"/>
</dbReference>
<evidence type="ECO:0000259" key="5">
    <source>
        <dbReference type="PROSITE" id="PS50103"/>
    </source>
</evidence>
<feature type="non-terminal residue" evidence="6">
    <location>
        <position position="1"/>
    </location>
</feature>
<dbReference type="SMART" id="SM00356">
    <property type="entry name" value="ZnF_C3H1"/>
    <property type="match status" value="4"/>
</dbReference>
<dbReference type="PANTHER" id="PTHR46156:SF1">
    <property type="entry name" value="ZINC FINGER CCCH DOMAIN-CONTAINING PROTEIN 3"/>
    <property type="match status" value="1"/>
</dbReference>
<reference evidence="7" key="2">
    <citation type="submission" date="2015-01" db="EMBL/GenBank/DDBJ databases">
        <title>Evolutionary Origins and Diversification of the Mycorrhizal Mutualists.</title>
        <authorList>
            <consortium name="DOE Joint Genome Institute"/>
            <consortium name="Mycorrhizal Genomics Consortium"/>
            <person name="Kohler A."/>
            <person name="Kuo A."/>
            <person name="Nagy L.G."/>
            <person name="Floudas D."/>
            <person name="Copeland A."/>
            <person name="Barry K.W."/>
            <person name="Cichocki N."/>
            <person name="Veneault-Fourrey C."/>
            <person name="LaButti K."/>
            <person name="Lindquist E.A."/>
            <person name="Lipzen A."/>
            <person name="Lundell T."/>
            <person name="Morin E."/>
            <person name="Murat C."/>
            <person name="Riley R."/>
            <person name="Ohm R."/>
            <person name="Sun H."/>
            <person name="Tunlid A."/>
            <person name="Henrissat B."/>
            <person name="Grigoriev I.V."/>
            <person name="Hibbett D.S."/>
            <person name="Martin F."/>
        </authorList>
    </citation>
    <scope>NUCLEOTIDE SEQUENCE [LARGE SCALE GENOMIC DNA]</scope>
    <source>
        <strain evidence="7">MAFF 305830</strain>
    </source>
</reference>
<dbReference type="PANTHER" id="PTHR46156">
    <property type="entry name" value="CCCH ZINGC FINGER"/>
    <property type="match status" value="1"/>
</dbReference>
<evidence type="ECO:0000313" key="6">
    <source>
        <dbReference type="EMBL" id="KIM34285.1"/>
    </source>
</evidence>
<dbReference type="GO" id="GO:0005634">
    <property type="term" value="C:nucleus"/>
    <property type="evidence" value="ECO:0007669"/>
    <property type="project" value="TreeGrafter"/>
</dbReference>
<dbReference type="InterPro" id="IPR000571">
    <property type="entry name" value="Znf_CCCH"/>
</dbReference>
<evidence type="ECO:0000256" key="4">
    <source>
        <dbReference type="PROSITE-ProRule" id="PRU00723"/>
    </source>
</evidence>
<reference evidence="6 7" key="1">
    <citation type="submission" date="2014-04" db="EMBL/GenBank/DDBJ databases">
        <authorList>
            <consortium name="DOE Joint Genome Institute"/>
            <person name="Kuo A."/>
            <person name="Zuccaro A."/>
            <person name="Kohler A."/>
            <person name="Nagy L.G."/>
            <person name="Floudas D."/>
            <person name="Copeland A."/>
            <person name="Barry K.W."/>
            <person name="Cichocki N."/>
            <person name="Veneault-Fourrey C."/>
            <person name="LaButti K."/>
            <person name="Lindquist E.A."/>
            <person name="Lipzen A."/>
            <person name="Lundell T."/>
            <person name="Morin E."/>
            <person name="Murat C."/>
            <person name="Sun H."/>
            <person name="Tunlid A."/>
            <person name="Henrissat B."/>
            <person name="Grigoriev I.V."/>
            <person name="Hibbett D.S."/>
            <person name="Martin F."/>
            <person name="Nordberg H.P."/>
            <person name="Cantor M.N."/>
            <person name="Hua S.X."/>
        </authorList>
    </citation>
    <scope>NUCLEOTIDE SEQUENCE [LARGE SCALE GENOMIC DNA]</scope>
    <source>
        <strain evidence="6 7">MAFF 305830</strain>
    </source>
</reference>
<gene>
    <name evidence="6" type="ORF">M408DRAFT_54399</name>
</gene>
<dbReference type="AlphaFoldDB" id="A0A0C3BBT3"/>
<dbReference type="PROSITE" id="PS50103">
    <property type="entry name" value="ZF_C3H1"/>
    <property type="match status" value="3"/>
</dbReference>
<keyword evidence="3 4" id="KW-0862">Zinc</keyword>
<feature type="domain" description="C3H1-type" evidence="5">
    <location>
        <begin position="76"/>
        <end position="104"/>
    </location>
</feature>
<dbReference type="STRING" id="933852.A0A0C3BBT3"/>
<evidence type="ECO:0000313" key="7">
    <source>
        <dbReference type="Proteomes" id="UP000054097"/>
    </source>
</evidence>
<protein>
    <recommendedName>
        <fullName evidence="5">C3H1-type domain-containing protein</fullName>
    </recommendedName>
</protein>
<dbReference type="Gene3D" id="4.10.1000.10">
    <property type="entry name" value="Zinc finger, CCCH-type"/>
    <property type="match status" value="2"/>
</dbReference>
<dbReference type="GO" id="GO:0008270">
    <property type="term" value="F:zinc ion binding"/>
    <property type="evidence" value="ECO:0007669"/>
    <property type="project" value="UniProtKB-KW"/>
</dbReference>
<feature type="zinc finger region" description="C3H1-type" evidence="4">
    <location>
        <begin position="47"/>
        <end position="75"/>
    </location>
</feature>
<evidence type="ECO:0000256" key="2">
    <source>
        <dbReference type="ARBA" id="ARBA00022771"/>
    </source>
</evidence>
<keyword evidence="7" id="KW-1185">Reference proteome</keyword>
<dbReference type="OrthoDB" id="410307at2759"/>
<proteinExistence type="predicted"/>
<keyword evidence="1 4" id="KW-0479">Metal-binding</keyword>
<dbReference type="Pfam" id="PF00642">
    <property type="entry name" value="zf-CCCH"/>
    <property type="match status" value="1"/>
</dbReference>